<reference evidence="2 3" key="1">
    <citation type="journal article" date="2018" name="MBio">
        <title>Comparative Genomics Reveals the Core Gene Toolbox for the Fungus-Insect Symbiosis.</title>
        <authorList>
            <person name="Wang Y."/>
            <person name="Stata M."/>
            <person name="Wang W."/>
            <person name="Stajich J.E."/>
            <person name="White M.M."/>
            <person name="Moncalvo J.M."/>
        </authorList>
    </citation>
    <scope>NUCLEOTIDE SEQUENCE [LARGE SCALE GENOMIC DNA]</scope>
    <source>
        <strain evidence="2 3">AUS-126-30</strain>
    </source>
</reference>
<dbReference type="PANTHER" id="PTHR12496:SF0">
    <property type="entry name" value="METHYLTRANSFERASE DOMAIN-CONTAINING PROTEIN"/>
    <property type="match status" value="1"/>
</dbReference>
<protein>
    <recommendedName>
        <fullName evidence="1">Methyltransferase domain-containing protein</fullName>
    </recommendedName>
</protein>
<organism evidence="2 3">
    <name type="scientific">Smittium angustum</name>
    <dbReference type="NCBI Taxonomy" id="133377"/>
    <lineage>
        <taxon>Eukaryota</taxon>
        <taxon>Fungi</taxon>
        <taxon>Fungi incertae sedis</taxon>
        <taxon>Zoopagomycota</taxon>
        <taxon>Kickxellomycotina</taxon>
        <taxon>Harpellomycetes</taxon>
        <taxon>Harpellales</taxon>
        <taxon>Legeriomycetaceae</taxon>
        <taxon>Smittium</taxon>
    </lineage>
</organism>
<dbReference type="InterPro" id="IPR052220">
    <property type="entry name" value="METTL25"/>
</dbReference>
<evidence type="ECO:0000313" key="3">
    <source>
        <dbReference type="Proteomes" id="UP000245591"/>
    </source>
</evidence>
<dbReference type="InterPro" id="IPR036291">
    <property type="entry name" value="NAD(P)-bd_dom_sf"/>
</dbReference>
<dbReference type="InterPro" id="IPR025714">
    <property type="entry name" value="Methyltranfer_dom"/>
</dbReference>
<dbReference type="Pfam" id="PF13679">
    <property type="entry name" value="Methyltransf_32"/>
    <property type="match status" value="1"/>
</dbReference>
<dbReference type="Gene3D" id="3.40.50.720">
    <property type="entry name" value="NAD(P)-binding Rossmann-like Domain"/>
    <property type="match status" value="1"/>
</dbReference>
<dbReference type="Proteomes" id="UP000245591">
    <property type="component" value="Unassembled WGS sequence"/>
</dbReference>
<dbReference type="PANTHER" id="PTHR12496">
    <property type="entry name" value="CGI-41 METHYLTRANSFERASE"/>
    <property type="match status" value="1"/>
</dbReference>
<feature type="domain" description="Methyltransferase" evidence="1">
    <location>
        <begin position="164"/>
        <end position="301"/>
    </location>
</feature>
<name>A0A2U1JDA5_SMIAN</name>
<dbReference type="Pfam" id="PF00106">
    <property type="entry name" value="adh_short"/>
    <property type="match status" value="1"/>
</dbReference>
<gene>
    <name evidence="2" type="ORF">BB558_000878</name>
</gene>
<evidence type="ECO:0000259" key="1">
    <source>
        <dbReference type="Pfam" id="PF13679"/>
    </source>
</evidence>
<comment type="caution">
    <text evidence="2">The sequence shown here is derived from an EMBL/GenBank/DDBJ whole genome shotgun (WGS) entry which is preliminary data.</text>
</comment>
<accession>A0A2U1JDA5</accession>
<dbReference type="AlphaFoldDB" id="A0A2U1JDA5"/>
<dbReference type="InterPro" id="IPR002347">
    <property type="entry name" value="SDR_fam"/>
</dbReference>
<dbReference type="PRINTS" id="PR00081">
    <property type="entry name" value="GDHRDH"/>
</dbReference>
<dbReference type="EMBL" id="MBFU01000040">
    <property type="protein sequence ID" value="PWA02968.1"/>
    <property type="molecule type" value="Genomic_DNA"/>
</dbReference>
<keyword evidence="3" id="KW-1185">Reference proteome</keyword>
<proteinExistence type="predicted"/>
<sequence>MRNSIQNDPQFESLHKLLSFWKEFKWLANLHVTDFFAENLWEKIPSSWREAVETNNLNLSQLLNLSKVTESECPKDLLEFARKCSEFNIKKNYGDTSESYEISHLLNTGMIPKKKMEVGVMAKMVSDCAINTGCKTVIDIGSGQAREIFKDTFYDYFDHKDITFICVNFSQGYLSRVLAYQYGLDVFAFDGTSSQTEGSKKLNESTLKKIGGKKGKVDTLLSKNGFGSINYTTLFIDENSKETFKTTINNYRKSDNCDTKKWLICGLHACGNLTDTMIRTFINTDASALVVVGCCYNLINEGVKGFPISEYFKREEIFLGKNTLKLACQSPEKWEKDIKLGSNSFRNNYFRALLHYLMIDSNLILPTDEFPKLGKLEKGDYSSFAIYAKAAINKLKQLLKINTCTSKSLCSDISSEMEVLEITFTDDSIPKTIVNIKKYEDLYGGNGEKYISAFCLLQFAIAPVIETLVATDRILCLKESGANAKIIPLFDSSLSPRSLAIKMKIKGTVSIVTGGTLGIGRATVEQLLELGGKVVIADIKCGDGMIEELNRKYGGGDKVAVYTKCNVTVHDDLVSTISKAIEEFERFDVLVNNAGIGGSQSFWDAQDTSDSDLVIATNLTSVLNLTRLAVQHWNSDPELTGVVVNLASILAFEPMPGGIPYNAAKAGVVNFTSTCAYLHPKIRVNAVAPGFVNTDIFQCSALALAEIKRRRELNDVLEPIDIAKQITKCIEDDSMYGETVSVHPNIPPFVRKLHKAVYP</sequence>
<dbReference type="SUPFAM" id="SSF51735">
    <property type="entry name" value="NAD(P)-binding Rossmann-fold domains"/>
    <property type="match status" value="1"/>
</dbReference>
<evidence type="ECO:0000313" key="2">
    <source>
        <dbReference type="EMBL" id="PWA02968.1"/>
    </source>
</evidence>
<dbReference type="PRINTS" id="PR00080">
    <property type="entry name" value="SDRFAMILY"/>
</dbReference>